<dbReference type="EMBL" id="BMVF01000022">
    <property type="protein sequence ID" value="GHD95469.1"/>
    <property type="molecule type" value="Genomic_DNA"/>
</dbReference>
<proteinExistence type="predicted"/>
<reference evidence="4" key="1">
    <citation type="journal article" date="2014" name="Int. J. Syst. Evol. Microbiol.">
        <title>Complete genome sequence of Corynebacterium casei LMG S-19264T (=DSM 44701T), isolated from a smear-ripened cheese.</title>
        <authorList>
            <consortium name="US DOE Joint Genome Institute (JGI-PGF)"/>
            <person name="Walter F."/>
            <person name="Albersmeier A."/>
            <person name="Kalinowski J."/>
            <person name="Ruckert C."/>
        </authorList>
    </citation>
    <scope>NUCLEOTIDE SEQUENCE</scope>
    <source>
        <strain evidence="4">JCM 4654</strain>
    </source>
</reference>
<keyword evidence="2" id="KW-0472">Membrane</keyword>
<name>A0A918YAB9_9ACTN</name>
<evidence type="ECO:0000313" key="4">
    <source>
        <dbReference type="EMBL" id="GHD95469.1"/>
    </source>
</evidence>
<keyword evidence="3" id="KW-0732">Signal</keyword>
<evidence type="ECO:0000256" key="3">
    <source>
        <dbReference type="SAM" id="SignalP"/>
    </source>
</evidence>
<feature type="signal peptide" evidence="3">
    <location>
        <begin position="1"/>
        <end position="37"/>
    </location>
</feature>
<dbReference type="RefSeq" id="WP_190181039.1">
    <property type="nucleotide sequence ID" value="NZ_BMVF01000022.1"/>
</dbReference>
<feature type="chain" id="PRO_5036765484" description="Secreted protein" evidence="3">
    <location>
        <begin position="38"/>
        <end position="236"/>
    </location>
</feature>
<protein>
    <recommendedName>
        <fullName evidence="6">Secreted protein</fullName>
    </recommendedName>
</protein>
<gene>
    <name evidence="4" type="ORF">GCM10010508_60360</name>
</gene>
<keyword evidence="5" id="KW-1185">Reference proteome</keyword>
<dbReference type="AlphaFoldDB" id="A0A918YAB9"/>
<feature type="compositionally biased region" description="Gly residues" evidence="1">
    <location>
        <begin position="187"/>
        <end position="196"/>
    </location>
</feature>
<organism evidence="4 5">
    <name type="scientific">Streptomyces naganishii JCM 4654</name>
    <dbReference type="NCBI Taxonomy" id="1306179"/>
    <lineage>
        <taxon>Bacteria</taxon>
        <taxon>Bacillati</taxon>
        <taxon>Actinomycetota</taxon>
        <taxon>Actinomycetes</taxon>
        <taxon>Kitasatosporales</taxon>
        <taxon>Streptomycetaceae</taxon>
        <taxon>Streptomyces</taxon>
    </lineage>
</organism>
<dbReference type="Proteomes" id="UP000608955">
    <property type="component" value="Unassembled WGS sequence"/>
</dbReference>
<keyword evidence="2" id="KW-1133">Transmembrane helix</keyword>
<keyword evidence="2" id="KW-0812">Transmembrane</keyword>
<evidence type="ECO:0000256" key="2">
    <source>
        <dbReference type="SAM" id="Phobius"/>
    </source>
</evidence>
<sequence>MPTLTLPRILGSRVGAAAALTALTAVGATWMAAPAMAAPGDDGDIKIHRVGVPFGVPKDDPAVCRFYLDGVNFDSLTRLTYMIQANPPLPSTATVTGTLVLTGGAGHSDPISLTDGQYTLMWTVPTGTPKVKIFRVNCREENERHDGAQGPGHQIEDQGRGNDDPGRGHEDQRGGPASGKDDREGPPRGGVHAGGGGLARTADAFSPLTGAAAVGLVVVSGVVYFRLIRRRPHGAA</sequence>
<feature type="transmembrane region" description="Helical" evidence="2">
    <location>
        <begin position="208"/>
        <end position="227"/>
    </location>
</feature>
<evidence type="ECO:0000313" key="5">
    <source>
        <dbReference type="Proteomes" id="UP000608955"/>
    </source>
</evidence>
<feature type="compositionally biased region" description="Basic and acidic residues" evidence="1">
    <location>
        <begin position="154"/>
        <end position="186"/>
    </location>
</feature>
<accession>A0A918YAB9</accession>
<comment type="caution">
    <text evidence="4">The sequence shown here is derived from an EMBL/GenBank/DDBJ whole genome shotgun (WGS) entry which is preliminary data.</text>
</comment>
<reference evidence="4" key="2">
    <citation type="submission" date="2020-09" db="EMBL/GenBank/DDBJ databases">
        <authorList>
            <person name="Sun Q."/>
            <person name="Ohkuma M."/>
        </authorList>
    </citation>
    <scope>NUCLEOTIDE SEQUENCE</scope>
    <source>
        <strain evidence="4">JCM 4654</strain>
    </source>
</reference>
<feature type="region of interest" description="Disordered" evidence="1">
    <location>
        <begin position="141"/>
        <end position="196"/>
    </location>
</feature>
<evidence type="ECO:0000256" key="1">
    <source>
        <dbReference type="SAM" id="MobiDB-lite"/>
    </source>
</evidence>
<evidence type="ECO:0008006" key="6">
    <source>
        <dbReference type="Google" id="ProtNLM"/>
    </source>
</evidence>